<keyword evidence="1" id="KW-0472">Membrane</keyword>
<evidence type="ECO:0000256" key="1">
    <source>
        <dbReference type="SAM" id="Phobius"/>
    </source>
</evidence>
<dbReference type="InterPro" id="IPR035992">
    <property type="entry name" value="Ricin_B-like_lectins"/>
</dbReference>
<dbReference type="Pfam" id="PF00652">
    <property type="entry name" value="Ricin_B_lectin"/>
    <property type="match status" value="1"/>
</dbReference>
<dbReference type="SUPFAM" id="SSF50370">
    <property type="entry name" value="Ricin B-like lectins"/>
    <property type="match status" value="1"/>
</dbReference>
<dbReference type="PROSITE" id="PS50231">
    <property type="entry name" value="RICIN_B_LECTIN"/>
    <property type="match status" value="1"/>
</dbReference>
<dbReference type="EMBL" id="CP046172">
    <property type="protein sequence ID" value="QIS14000.1"/>
    <property type="molecule type" value="Genomic_DNA"/>
</dbReference>
<protein>
    <recommendedName>
        <fullName evidence="2">Ricin B lectin domain-containing protein</fullName>
    </recommendedName>
</protein>
<dbReference type="Proteomes" id="UP000503540">
    <property type="component" value="Chromosome"/>
</dbReference>
<dbReference type="RefSeq" id="WP_167476461.1">
    <property type="nucleotide sequence ID" value="NZ_CP046172.1"/>
</dbReference>
<keyword evidence="4" id="KW-1185">Reference proteome</keyword>
<evidence type="ECO:0000313" key="3">
    <source>
        <dbReference type="EMBL" id="QIS14000.1"/>
    </source>
</evidence>
<feature type="transmembrane region" description="Helical" evidence="1">
    <location>
        <begin position="58"/>
        <end position="78"/>
    </location>
</feature>
<dbReference type="KEGG" id="nah:F5544_30785"/>
<accession>A0A6G9YLI3</accession>
<keyword evidence="1" id="KW-0812">Transmembrane</keyword>
<dbReference type="SMART" id="SM00458">
    <property type="entry name" value="RICIN"/>
    <property type="match status" value="1"/>
</dbReference>
<dbReference type="AlphaFoldDB" id="A0A6G9YLI3"/>
<organism evidence="3 4">
    <name type="scientific">Nocardia arthritidis</name>
    <dbReference type="NCBI Taxonomy" id="228602"/>
    <lineage>
        <taxon>Bacteria</taxon>
        <taxon>Bacillati</taxon>
        <taxon>Actinomycetota</taxon>
        <taxon>Actinomycetes</taxon>
        <taxon>Mycobacteriales</taxon>
        <taxon>Nocardiaceae</taxon>
        <taxon>Nocardia</taxon>
    </lineage>
</organism>
<keyword evidence="1" id="KW-1133">Transmembrane helix</keyword>
<feature type="domain" description="Ricin B lectin" evidence="2">
    <location>
        <begin position="89"/>
        <end position="226"/>
    </location>
</feature>
<name>A0A6G9YLI3_9NOCA</name>
<reference evidence="3 4" key="1">
    <citation type="journal article" date="2019" name="ACS Chem. Biol.">
        <title>Identification and Mobilization of a Cryptic Antibiotic Biosynthesis Gene Locus from a Human-Pathogenic Nocardia Isolate.</title>
        <authorList>
            <person name="Herisse M."/>
            <person name="Ishida K."/>
            <person name="Porter J.L."/>
            <person name="Howden B."/>
            <person name="Hertweck C."/>
            <person name="Stinear T.P."/>
            <person name="Pidot S.J."/>
        </authorList>
    </citation>
    <scope>NUCLEOTIDE SEQUENCE [LARGE SCALE GENOMIC DNA]</scope>
    <source>
        <strain evidence="3 4">AUSMDU00012717</strain>
    </source>
</reference>
<gene>
    <name evidence="3" type="ORF">F5544_30785</name>
</gene>
<evidence type="ECO:0000259" key="2">
    <source>
        <dbReference type="SMART" id="SM00458"/>
    </source>
</evidence>
<evidence type="ECO:0000313" key="4">
    <source>
        <dbReference type="Proteomes" id="UP000503540"/>
    </source>
</evidence>
<sequence>MYFAYELVAVTLRRPEHNAYRMIPLEKQIEMQCRAHRRISKTGTNTDRRTGMKSVIKALVSAILTIATLLTITTGHAAGQERVSAAGDYHFIRNMASGKVLDIEGGSTQEGAAVILWDKRDHDNDNQLWKFTEGLIVNKKSGLSLEITMDKSGSITIGKGRIVQAAKREPAADRQRWKYNDEHQLLSFLGEDELCLSGAKGDVQTPGNNLVINFVDGTASQQWMFDSP</sequence>
<dbReference type="InterPro" id="IPR000772">
    <property type="entry name" value="Ricin_B_lectin"/>
</dbReference>
<dbReference type="CDD" id="cd00161">
    <property type="entry name" value="beta-trefoil_Ricin-like"/>
    <property type="match status" value="1"/>
</dbReference>
<proteinExistence type="predicted"/>
<dbReference type="Gene3D" id="2.80.10.50">
    <property type="match status" value="1"/>
</dbReference>